<accession>Q7MSX5</accession>
<dbReference type="SUPFAM" id="SSF54913">
    <property type="entry name" value="GlnB-like"/>
    <property type="match status" value="1"/>
</dbReference>
<gene>
    <name evidence="1" type="ordered locus">WS0015</name>
</gene>
<dbReference type="Proteomes" id="UP000000422">
    <property type="component" value="Chromosome"/>
</dbReference>
<dbReference type="AlphaFoldDB" id="Q7MSX5"/>
<dbReference type="STRING" id="273121.WS0015"/>
<name>Q7MSX5_WOLSU</name>
<dbReference type="EMBL" id="BX571657">
    <property type="protein sequence ID" value="CAE09189.1"/>
    <property type="molecule type" value="Genomic_DNA"/>
</dbReference>
<organism evidence="2">
    <name type="scientific">Wolinella succinogenes (strain ATCC 29543 / DSM 1740 / CCUG 13145 / JCM 31913 / LMG 7466 / NCTC 11488 / FDC 602W)</name>
    <name type="common">Vibrio succinogenes</name>
    <dbReference type="NCBI Taxonomy" id="273121"/>
    <lineage>
        <taxon>Bacteria</taxon>
        <taxon>Pseudomonadati</taxon>
        <taxon>Campylobacterota</taxon>
        <taxon>Epsilonproteobacteria</taxon>
        <taxon>Campylobacterales</taxon>
        <taxon>Helicobacteraceae</taxon>
        <taxon>Wolinella</taxon>
    </lineage>
</organism>
<dbReference type="eggNOG" id="COG0347">
    <property type="taxonomic scope" value="Bacteria"/>
</dbReference>
<reference evidence="1 2" key="1">
    <citation type="journal article" date="2003" name="Proc. Natl. Acad. Sci. U.S.A.">
        <title>Complete genome sequence and analysis of Wolinella succinogenes.</title>
        <authorList>
            <person name="Baar C."/>
            <person name="Eppinger M."/>
            <person name="Raddatz G."/>
            <person name="Simon JM."/>
            <person name="Lanz C."/>
            <person name="Klimmek O."/>
            <person name="Nandakumar R."/>
            <person name="Gross R."/>
            <person name="Rosinus A."/>
            <person name="Keller H."/>
            <person name="Jagtap P."/>
            <person name="Linke B."/>
            <person name="Meyer F."/>
            <person name="Lederer H."/>
            <person name="Schuster S.C."/>
        </authorList>
    </citation>
    <scope>NUCLEOTIDE SEQUENCE [LARGE SCALE GENOMIC DNA]</scope>
    <source>
        <strain evidence="2">ATCC 29543 / DSM 1740 / CCUG 13145 / JCM 31913 / LMG 7466 / NCTC 11488 / FDC 602W</strain>
    </source>
</reference>
<keyword evidence="2" id="KW-1185">Reference proteome</keyword>
<protein>
    <submittedName>
        <fullName evidence="1">Uncharacterized protein</fullName>
    </submittedName>
</protein>
<dbReference type="InterPro" id="IPR002187">
    <property type="entry name" value="N-reg_PII"/>
</dbReference>
<dbReference type="GO" id="GO:0030234">
    <property type="term" value="F:enzyme regulator activity"/>
    <property type="evidence" value="ECO:0007669"/>
    <property type="project" value="InterPro"/>
</dbReference>
<dbReference type="HOGENOM" id="CLU_159089_1_1_7"/>
<evidence type="ECO:0000313" key="2">
    <source>
        <dbReference type="Proteomes" id="UP000000422"/>
    </source>
</evidence>
<dbReference type="Gene3D" id="3.30.70.120">
    <property type="match status" value="1"/>
</dbReference>
<dbReference type="InterPro" id="IPR011322">
    <property type="entry name" value="N-reg_PII-like_a/b"/>
</dbReference>
<dbReference type="InterPro" id="IPR015867">
    <property type="entry name" value="N-reg_PII/ATP_PRibTrfase_C"/>
</dbReference>
<dbReference type="Pfam" id="PF00543">
    <property type="entry name" value="P-II"/>
    <property type="match status" value="1"/>
</dbReference>
<dbReference type="GO" id="GO:0006808">
    <property type="term" value="P:regulation of nitrogen utilization"/>
    <property type="evidence" value="ECO:0007669"/>
    <property type="project" value="InterPro"/>
</dbReference>
<dbReference type="RefSeq" id="WP_011137989.1">
    <property type="nucleotide sequence ID" value="NC_005090.1"/>
</dbReference>
<sequence length="116" mass="12811">MKFVALIVITSGEHEESLKTIAKNAGARGATILQARGSGSEEKRSFFSLTFEGNQSLILYILEEKLSKTILKTIHKATQNDSIECVAFTAPLTHIVGLDQTLLRKFEDSIKQESDL</sequence>
<evidence type="ECO:0000313" key="1">
    <source>
        <dbReference type="EMBL" id="CAE09189.1"/>
    </source>
</evidence>
<dbReference type="KEGG" id="wsu:WS0015"/>
<proteinExistence type="predicted"/>